<accession>A0A6A4GG22</accession>
<dbReference type="Proteomes" id="UP000799118">
    <property type="component" value="Unassembled WGS sequence"/>
</dbReference>
<organism evidence="1 2">
    <name type="scientific">Gymnopus androsaceus JB14</name>
    <dbReference type="NCBI Taxonomy" id="1447944"/>
    <lineage>
        <taxon>Eukaryota</taxon>
        <taxon>Fungi</taxon>
        <taxon>Dikarya</taxon>
        <taxon>Basidiomycota</taxon>
        <taxon>Agaricomycotina</taxon>
        <taxon>Agaricomycetes</taxon>
        <taxon>Agaricomycetidae</taxon>
        <taxon>Agaricales</taxon>
        <taxon>Marasmiineae</taxon>
        <taxon>Omphalotaceae</taxon>
        <taxon>Gymnopus</taxon>
    </lineage>
</organism>
<keyword evidence="2" id="KW-1185">Reference proteome</keyword>
<feature type="non-terminal residue" evidence="1">
    <location>
        <position position="1"/>
    </location>
</feature>
<gene>
    <name evidence="1" type="ORF">BT96DRAFT_842379</name>
</gene>
<sequence length="111" mass="12223">YVLIFDSCFIKVCHLETGLLVQIILGNDLRTWDERGIISLNALSLSAQTMSLSVSEPDGRDEYLNQNAQVHTVMNTTVMNAPEAADRPRAGVIIQQLVELLSVHDPGTSKD</sequence>
<protein>
    <submittedName>
        <fullName evidence="1">Uncharacterized protein</fullName>
    </submittedName>
</protein>
<dbReference type="AlphaFoldDB" id="A0A6A4GG22"/>
<proteinExistence type="predicted"/>
<reference evidence="1" key="1">
    <citation type="journal article" date="2019" name="Environ. Microbiol.">
        <title>Fungal ecological strategies reflected in gene transcription - a case study of two litter decomposers.</title>
        <authorList>
            <person name="Barbi F."/>
            <person name="Kohler A."/>
            <person name="Barry K."/>
            <person name="Baskaran P."/>
            <person name="Daum C."/>
            <person name="Fauchery L."/>
            <person name="Ihrmark K."/>
            <person name="Kuo A."/>
            <person name="LaButti K."/>
            <person name="Lipzen A."/>
            <person name="Morin E."/>
            <person name="Grigoriev I.V."/>
            <person name="Henrissat B."/>
            <person name="Lindahl B."/>
            <person name="Martin F."/>
        </authorList>
    </citation>
    <scope>NUCLEOTIDE SEQUENCE</scope>
    <source>
        <strain evidence="1">JB14</strain>
    </source>
</reference>
<evidence type="ECO:0000313" key="2">
    <source>
        <dbReference type="Proteomes" id="UP000799118"/>
    </source>
</evidence>
<evidence type="ECO:0000313" key="1">
    <source>
        <dbReference type="EMBL" id="KAE9384343.1"/>
    </source>
</evidence>
<name>A0A6A4GG22_9AGAR</name>
<dbReference type="EMBL" id="ML770165">
    <property type="protein sequence ID" value="KAE9384343.1"/>
    <property type="molecule type" value="Genomic_DNA"/>
</dbReference>